<comment type="similarity">
    <text evidence="1 6 7">Belongs to the TRAFAC class TrmE-Era-EngA-EngB-Septin-like GTPase superfamily. TrmE GTPase family.</text>
</comment>
<dbReference type="SUPFAM" id="SSF116878">
    <property type="entry name" value="TrmE connector domain"/>
    <property type="match status" value="1"/>
</dbReference>
<feature type="binding site" evidence="6">
    <location>
        <position position="262"/>
    </location>
    <ligand>
        <name>Mg(2+)</name>
        <dbReference type="ChEBI" id="CHEBI:18420"/>
    </ligand>
</feature>
<keyword evidence="5 6" id="KW-0342">GTP-binding</keyword>
<dbReference type="InterPro" id="IPR004520">
    <property type="entry name" value="GTPase_MnmE"/>
</dbReference>
<feature type="binding site" evidence="6">
    <location>
        <position position="241"/>
    </location>
    <ligand>
        <name>Mg(2+)</name>
        <dbReference type="ChEBI" id="CHEBI:18420"/>
    </ligand>
</feature>
<evidence type="ECO:0000256" key="4">
    <source>
        <dbReference type="ARBA" id="ARBA00022958"/>
    </source>
</evidence>
<feature type="binding site" evidence="6">
    <location>
        <position position="26"/>
    </location>
    <ligand>
        <name>(6S)-5-formyl-5,6,7,8-tetrahydrofolate</name>
        <dbReference type="ChEBI" id="CHEBI:57457"/>
    </ligand>
</feature>
<dbReference type="PRINTS" id="PR00449">
    <property type="entry name" value="RASTRNSFRMNG"/>
</dbReference>
<feature type="binding site" evidence="6">
    <location>
        <position position="256"/>
    </location>
    <ligand>
        <name>K(+)</name>
        <dbReference type="ChEBI" id="CHEBI:29103"/>
    </ligand>
</feature>
<proteinExistence type="inferred from homology"/>
<dbReference type="InterPro" id="IPR031168">
    <property type="entry name" value="G_TrmE"/>
</dbReference>
<feature type="domain" description="TrmE-type G" evidence="8">
    <location>
        <begin position="227"/>
        <end position="386"/>
    </location>
</feature>
<reference evidence="9 10" key="1">
    <citation type="submission" date="2023-07" db="EMBL/GenBank/DDBJ databases">
        <title>Genomic Encyclopedia of Type Strains, Phase IV (KMG-IV): sequencing the most valuable type-strain genomes for metagenomic binning, comparative biology and taxonomic classification.</title>
        <authorList>
            <person name="Goeker M."/>
        </authorList>
    </citation>
    <scope>NUCLEOTIDE SEQUENCE [LARGE SCALE GENOMIC DNA]</scope>
    <source>
        <strain evidence="9 10">DSM 16980</strain>
    </source>
</reference>
<organism evidence="9 10">
    <name type="scientific">Pectinatus haikarae</name>
    <dbReference type="NCBI Taxonomy" id="349096"/>
    <lineage>
        <taxon>Bacteria</taxon>
        <taxon>Bacillati</taxon>
        <taxon>Bacillota</taxon>
        <taxon>Negativicutes</taxon>
        <taxon>Selenomonadales</taxon>
        <taxon>Selenomonadaceae</taxon>
        <taxon>Pectinatus</taxon>
    </lineage>
</organism>
<keyword evidence="6 9" id="KW-0378">Hydrolase</keyword>
<evidence type="ECO:0000259" key="8">
    <source>
        <dbReference type="PROSITE" id="PS51709"/>
    </source>
</evidence>
<accession>A0ABT9Y729</accession>
<keyword evidence="3 6" id="KW-0547">Nucleotide-binding</keyword>
<dbReference type="EC" id="3.6.-.-" evidence="6"/>
<dbReference type="NCBIfam" id="TIGR00450">
    <property type="entry name" value="mnmE_trmE_thdF"/>
    <property type="match status" value="1"/>
</dbReference>
<evidence type="ECO:0000313" key="9">
    <source>
        <dbReference type="EMBL" id="MDQ0203325.1"/>
    </source>
</evidence>
<keyword evidence="6" id="KW-0963">Cytoplasm</keyword>
<comment type="cofactor">
    <cofactor evidence="6">
        <name>K(+)</name>
        <dbReference type="ChEBI" id="CHEBI:29103"/>
    </cofactor>
    <text evidence="6">Binds 1 potassium ion per subunit.</text>
</comment>
<evidence type="ECO:0000256" key="3">
    <source>
        <dbReference type="ARBA" id="ARBA00022741"/>
    </source>
</evidence>
<feature type="binding site" evidence="6">
    <location>
        <begin position="237"/>
        <end position="242"/>
    </location>
    <ligand>
        <name>GTP</name>
        <dbReference type="ChEBI" id="CHEBI:37565"/>
    </ligand>
</feature>
<keyword evidence="6" id="KW-0460">Magnesium</keyword>
<dbReference type="SUPFAM" id="SSF52540">
    <property type="entry name" value="P-loop containing nucleoside triphosphate hydrolases"/>
    <property type="match status" value="1"/>
</dbReference>
<dbReference type="InterPro" id="IPR027368">
    <property type="entry name" value="MnmE_dom2"/>
</dbReference>
<feature type="binding site" evidence="6">
    <location>
        <position position="237"/>
    </location>
    <ligand>
        <name>K(+)</name>
        <dbReference type="ChEBI" id="CHEBI:29103"/>
    </ligand>
</feature>
<gene>
    <name evidence="6" type="primary">mnmE</name>
    <name evidence="6" type="synonym">trmE</name>
    <name evidence="9" type="ORF">J2S01_001041</name>
</gene>
<feature type="binding site" evidence="6">
    <location>
        <position position="131"/>
    </location>
    <ligand>
        <name>(6S)-5-formyl-5,6,7,8-tetrahydrofolate</name>
        <dbReference type="ChEBI" id="CHEBI:57457"/>
    </ligand>
</feature>
<keyword evidence="10" id="KW-1185">Reference proteome</keyword>
<evidence type="ECO:0000256" key="5">
    <source>
        <dbReference type="ARBA" id="ARBA00023134"/>
    </source>
</evidence>
<dbReference type="InterPro" id="IPR006073">
    <property type="entry name" value="GTP-bd"/>
</dbReference>
<dbReference type="NCBIfam" id="TIGR00231">
    <property type="entry name" value="small_GTP"/>
    <property type="match status" value="1"/>
</dbReference>
<feature type="binding site" evidence="6">
    <location>
        <begin position="281"/>
        <end position="284"/>
    </location>
    <ligand>
        <name>GTP</name>
        <dbReference type="ChEBI" id="CHEBI:37565"/>
    </ligand>
</feature>
<evidence type="ECO:0000256" key="2">
    <source>
        <dbReference type="ARBA" id="ARBA00022694"/>
    </source>
</evidence>
<feature type="binding site" evidence="6">
    <location>
        <position position="261"/>
    </location>
    <ligand>
        <name>K(+)</name>
        <dbReference type="ChEBI" id="CHEBI:29103"/>
    </ligand>
</feature>
<evidence type="ECO:0000256" key="6">
    <source>
        <dbReference type="HAMAP-Rule" id="MF_00379"/>
    </source>
</evidence>
<dbReference type="Pfam" id="PF12631">
    <property type="entry name" value="MnmE_helical"/>
    <property type="match status" value="1"/>
</dbReference>
<dbReference type="InterPro" id="IPR005225">
    <property type="entry name" value="Small_GTP-bd"/>
</dbReference>
<comment type="caution">
    <text evidence="6">Lacks conserved residue(s) required for the propagation of feature annotation.</text>
</comment>
<dbReference type="Pfam" id="PF01926">
    <property type="entry name" value="MMR_HSR1"/>
    <property type="match status" value="1"/>
</dbReference>
<sequence length="465" mass="51441">MIAKDINDTIAAIATPLGEGGIGIIRVSGINSIETVDRIFAAINKRALADRHSHRAVYGKIIDPKTKDIIDEAICIIMRGPHSYTKEDIVEIQCHGGMLPLRRILSLLIEIGEIRLAAPGEFTKRAFLNGRIDLAQAQAVMDIIKAKTDASLKVASGHLSGCFSSHIRQIRDPLLEMIAHYEAAIDFPEEEVDEIDNIQVMEKIGEIKDKINVMLASANTGRILSEGLVTAIVGKPNVGKSSLLNRLLHSERAIVTDVPGTTRDSIEEYADMEGIPLKIIDTAGIRHTEDKVEKIGVDRARSYIEKADLILALFDGTRPIEDDDRKIIKLIEEKNVVIVINKNDLEQSLDERWIRKQCSGSEIAHISAVSDNGIKELTEVIKKKVYAGNVVYNEGELVNNVRQSEALKKAERHLSDAIKSLDNDIPEDLVVIDLRSAWERLGDIIGDTASEDIIDEIFSRFCIGK</sequence>
<keyword evidence="4 6" id="KW-0630">Potassium</keyword>
<dbReference type="InterPro" id="IPR018948">
    <property type="entry name" value="GTP-bd_TrmE_N"/>
</dbReference>
<dbReference type="Pfam" id="PF10396">
    <property type="entry name" value="TrmE_N"/>
    <property type="match status" value="1"/>
</dbReference>
<feature type="binding site" evidence="6">
    <location>
        <begin position="256"/>
        <end position="262"/>
    </location>
    <ligand>
        <name>GTP</name>
        <dbReference type="ChEBI" id="CHEBI:37565"/>
    </ligand>
</feature>
<dbReference type="Proteomes" id="UP001239167">
    <property type="component" value="Unassembled WGS sequence"/>
</dbReference>
<dbReference type="Gene3D" id="3.40.50.300">
    <property type="entry name" value="P-loop containing nucleotide triphosphate hydrolases"/>
    <property type="match status" value="1"/>
</dbReference>
<protein>
    <recommendedName>
        <fullName evidence="6">tRNA modification GTPase MnmE</fullName>
        <ecNumber evidence="6">3.6.-.-</ecNumber>
    </recommendedName>
</protein>
<evidence type="ECO:0000256" key="7">
    <source>
        <dbReference type="RuleBase" id="RU003313"/>
    </source>
</evidence>
<dbReference type="CDD" id="cd04164">
    <property type="entry name" value="trmE"/>
    <property type="match status" value="1"/>
</dbReference>
<keyword evidence="6" id="KW-0479">Metal-binding</keyword>
<comment type="subunit">
    <text evidence="6">Homodimer. Heterotetramer of two MnmE and two MnmG subunits.</text>
</comment>
<dbReference type="InterPro" id="IPR027417">
    <property type="entry name" value="P-loop_NTPase"/>
</dbReference>
<feature type="binding site" evidence="6">
    <location>
        <position position="91"/>
    </location>
    <ligand>
        <name>(6S)-5-formyl-5,6,7,8-tetrahydrofolate</name>
        <dbReference type="ChEBI" id="CHEBI:57457"/>
    </ligand>
</feature>
<dbReference type="GO" id="GO:0016787">
    <property type="term" value="F:hydrolase activity"/>
    <property type="evidence" value="ECO:0007669"/>
    <property type="project" value="UniProtKB-KW"/>
</dbReference>
<dbReference type="PANTHER" id="PTHR42714">
    <property type="entry name" value="TRNA MODIFICATION GTPASE GTPBP3"/>
    <property type="match status" value="1"/>
</dbReference>
<comment type="caution">
    <text evidence="9">The sequence shown here is derived from an EMBL/GenBank/DDBJ whole genome shotgun (WGS) entry which is preliminary data.</text>
</comment>
<dbReference type="CDD" id="cd14858">
    <property type="entry name" value="TrmE_N"/>
    <property type="match status" value="1"/>
</dbReference>
<dbReference type="RefSeq" id="WP_307223349.1">
    <property type="nucleotide sequence ID" value="NZ_CP116940.1"/>
</dbReference>
<dbReference type="Gene3D" id="3.30.1360.120">
    <property type="entry name" value="Probable tRNA modification gtpase trme, domain 1"/>
    <property type="match status" value="1"/>
</dbReference>
<dbReference type="Gene3D" id="1.20.120.430">
    <property type="entry name" value="tRNA modification GTPase MnmE domain 2"/>
    <property type="match status" value="1"/>
</dbReference>
<feature type="binding site" evidence="6">
    <location>
        <position position="465"/>
    </location>
    <ligand>
        <name>(6S)-5-formyl-5,6,7,8-tetrahydrofolate</name>
        <dbReference type="ChEBI" id="CHEBI:57457"/>
    </ligand>
</feature>
<evidence type="ECO:0000313" key="10">
    <source>
        <dbReference type="Proteomes" id="UP001239167"/>
    </source>
</evidence>
<dbReference type="InterPro" id="IPR027266">
    <property type="entry name" value="TrmE/GcvT-like"/>
</dbReference>
<dbReference type="EMBL" id="JAUSUE010000005">
    <property type="protein sequence ID" value="MDQ0203325.1"/>
    <property type="molecule type" value="Genomic_DNA"/>
</dbReference>
<dbReference type="PROSITE" id="PS51709">
    <property type="entry name" value="G_TRME"/>
    <property type="match status" value="1"/>
</dbReference>
<feature type="binding site" evidence="6">
    <location>
        <position position="258"/>
    </location>
    <ligand>
        <name>K(+)</name>
        <dbReference type="ChEBI" id="CHEBI:29103"/>
    </ligand>
</feature>
<evidence type="ECO:0000256" key="1">
    <source>
        <dbReference type="ARBA" id="ARBA00011043"/>
    </source>
</evidence>
<dbReference type="PANTHER" id="PTHR42714:SF2">
    <property type="entry name" value="TRNA MODIFICATION GTPASE GTPBP3, MITOCHONDRIAL"/>
    <property type="match status" value="1"/>
</dbReference>
<comment type="subcellular location">
    <subcellularLocation>
        <location evidence="6">Cytoplasm</location>
    </subcellularLocation>
</comment>
<keyword evidence="2 6" id="KW-0819">tRNA processing</keyword>
<dbReference type="NCBIfam" id="NF003661">
    <property type="entry name" value="PRK05291.1-3"/>
    <property type="match status" value="1"/>
</dbReference>
<dbReference type="HAMAP" id="MF_00379">
    <property type="entry name" value="GTPase_MnmE"/>
    <property type="match status" value="1"/>
</dbReference>
<comment type="function">
    <text evidence="6">Exhibits a very high intrinsic GTPase hydrolysis rate. Involved in the addition of a carboxymethylaminomethyl (cmnm) group at the wobble position (U34) of certain tRNAs, forming tRNA-cmnm(5)s(2)U34.</text>
</comment>
<name>A0ABT9Y729_9FIRM</name>
<dbReference type="InterPro" id="IPR025867">
    <property type="entry name" value="MnmE_helical"/>
</dbReference>